<proteinExistence type="predicted"/>
<dbReference type="EMBL" id="CP041405">
    <property type="protein sequence ID" value="QDM43302.1"/>
    <property type="molecule type" value="Genomic_DNA"/>
</dbReference>
<evidence type="ECO:0000313" key="3">
    <source>
        <dbReference type="EMBL" id="MCY9609003.1"/>
    </source>
</evidence>
<evidence type="ECO:0000313" key="5">
    <source>
        <dbReference type="Proteomes" id="UP000315377"/>
    </source>
</evidence>
<dbReference type="GO" id="GO:0016787">
    <property type="term" value="F:hydrolase activity"/>
    <property type="evidence" value="ECO:0007669"/>
    <property type="project" value="InterPro"/>
</dbReference>
<feature type="domain" description="Amidohydrolase-related" evidence="2">
    <location>
        <begin position="4"/>
        <end position="278"/>
    </location>
</feature>
<dbReference type="PANTHER" id="PTHR21240:SF19">
    <property type="entry name" value="CATALYTIC_ HYDROLASE"/>
    <property type="match status" value="1"/>
</dbReference>
<evidence type="ECO:0000259" key="2">
    <source>
        <dbReference type="Pfam" id="PF04909"/>
    </source>
</evidence>
<dbReference type="InterPro" id="IPR032466">
    <property type="entry name" value="Metal_Hydrolase"/>
</dbReference>
<reference evidence="4 5" key="1">
    <citation type="submission" date="2019-07" db="EMBL/GenBank/DDBJ databases">
        <title>Paenibacillus thiaminolyticus NRRL B-4156.</title>
        <authorList>
            <person name="Hehnly C."/>
            <person name="Zhang L."/>
        </authorList>
    </citation>
    <scope>NUCLEOTIDE SEQUENCE [LARGE SCALE GENOMIC DNA]</scope>
    <source>
        <strain evidence="4 5">NRRL B-4156</strain>
    </source>
</reference>
<dbReference type="GeneID" id="76995741"/>
<evidence type="ECO:0000313" key="6">
    <source>
        <dbReference type="Proteomes" id="UP001209276"/>
    </source>
</evidence>
<reference evidence="3 6" key="2">
    <citation type="submission" date="2022-05" db="EMBL/GenBank/DDBJ databases">
        <title>Genome Sequencing of Bee-Associated Microbes.</title>
        <authorList>
            <person name="Dunlap C."/>
        </authorList>
    </citation>
    <scope>NUCLEOTIDE SEQUENCE [LARGE SCALE GENOMIC DNA]</scope>
    <source>
        <strain evidence="3 6">NRRL B-14613</strain>
    </source>
</reference>
<dbReference type="SUPFAM" id="SSF51556">
    <property type="entry name" value="Metallo-dependent hydrolases"/>
    <property type="match status" value="1"/>
</dbReference>
<organism evidence="4 5">
    <name type="scientific">Paenibacillus thiaminolyticus</name>
    <name type="common">Bacillus thiaminolyticus</name>
    <dbReference type="NCBI Taxonomy" id="49283"/>
    <lineage>
        <taxon>Bacteria</taxon>
        <taxon>Bacillati</taxon>
        <taxon>Bacillota</taxon>
        <taxon>Bacilli</taxon>
        <taxon>Bacillales</taxon>
        <taxon>Paenibacillaceae</taxon>
        <taxon>Paenibacillus</taxon>
    </lineage>
</organism>
<evidence type="ECO:0000256" key="1">
    <source>
        <dbReference type="ARBA" id="ARBA00023239"/>
    </source>
</evidence>
<dbReference type="Gene3D" id="3.20.20.140">
    <property type="entry name" value="Metal-dependent hydrolases"/>
    <property type="match status" value="1"/>
</dbReference>
<accession>A0AAP9DSH2</accession>
<name>A0AAP9DSH2_PANTH</name>
<dbReference type="InterPro" id="IPR006680">
    <property type="entry name" value="Amidohydro-rel"/>
</dbReference>
<dbReference type="AlphaFoldDB" id="A0AAP9DSH2"/>
<dbReference type="EMBL" id="JAMDMM010000032">
    <property type="protein sequence ID" value="MCY9609003.1"/>
    <property type="molecule type" value="Genomic_DNA"/>
</dbReference>
<evidence type="ECO:0000313" key="4">
    <source>
        <dbReference type="EMBL" id="QDM43302.1"/>
    </source>
</evidence>
<dbReference type="Proteomes" id="UP000315377">
    <property type="component" value="Chromosome"/>
</dbReference>
<gene>
    <name evidence="4" type="ORF">FLT43_07085</name>
    <name evidence="3" type="ORF">M5W83_17810</name>
</gene>
<dbReference type="PANTHER" id="PTHR21240">
    <property type="entry name" value="2-AMINO-3-CARBOXYLMUCONATE-6-SEMIALDEHYDE DECARBOXYLASE"/>
    <property type="match status" value="1"/>
</dbReference>
<keyword evidence="6" id="KW-1185">Reference proteome</keyword>
<dbReference type="Pfam" id="PF04909">
    <property type="entry name" value="Amidohydro_2"/>
    <property type="match status" value="1"/>
</dbReference>
<dbReference type="GO" id="GO:0016831">
    <property type="term" value="F:carboxy-lyase activity"/>
    <property type="evidence" value="ECO:0007669"/>
    <property type="project" value="InterPro"/>
</dbReference>
<sequence length="292" mass="33125">MKIIDAHMHLSHIQEFKSTAAEKSFVDYSLDGILKEYRDNHVVLGIGMGLTETKQGGFPDEEAVTPMGLDLVEALPPQLVYCLGINPYRLGTQELEALERDLQKPEAVGLKIYLGYYPFYAYDSVYQPVYELAAAYRVPVVFHTGDTYSERGLLKYSHPLTIDEVAVTHRNVNFMMAHFGDPWVLDGAEVVYKNRNVFADLSGLMVGDTDNCNRLKDSPLFFAHLRHAVTYCDHYDKLLFGTDWPLAPVEAYIRFVRELIPAEHHEDVFYRTALSVFPKIRPFLENGGQAPG</sequence>
<dbReference type="Proteomes" id="UP001209276">
    <property type="component" value="Unassembled WGS sequence"/>
</dbReference>
<keyword evidence="1" id="KW-0456">Lyase</keyword>
<dbReference type="InterPro" id="IPR032465">
    <property type="entry name" value="ACMSD"/>
</dbReference>
<dbReference type="RefSeq" id="WP_087442369.1">
    <property type="nucleotide sequence ID" value="NZ_CABMNB010000025.1"/>
</dbReference>
<protein>
    <submittedName>
        <fullName evidence="4">Amidohydrolase family protein</fullName>
    </submittedName>
</protein>
<dbReference type="CDD" id="cd01292">
    <property type="entry name" value="metallo-dependent_hydrolases"/>
    <property type="match status" value="1"/>
</dbReference>